<dbReference type="EMBL" id="VCYH01000016">
    <property type="protein sequence ID" value="MDN7026167.1"/>
    <property type="molecule type" value="Genomic_DNA"/>
</dbReference>
<reference evidence="2" key="1">
    <citation type="submission" date="2019-05" db="EMBL/GenBank/DDBJ databases">
        <title>Methanoculleus sp. FWC-SCC1, a methanogenic archaeon isolated from deep marine cold seep.</title>
        <authorList>
            <person name="Chen Y.-W."/>
            <person name="Chen S.-C."/>
            <person name="Teng N.-H."/>
            <person name="Lai M.-C."/>
        </authorList>
    </citation>
    <scope>NUCLEOTIDE SEQUENCE</scope>
    <source>
        <strain evidence="2">FWC-SCC1</strain>
    </source>
</reference>
<sequence length="110" mass="12551">MTTHLAGAGSRLSVLLYGQDLFFASYLLSTIMRYLARRPELLVDGFADDDLRDMVRRRRYGVVSNGIRVLLAPFLPLPAIAMYTTVAICFILQPLFFRRIIVRSLKKQAQ</sequence>
<organism evidence="2 3">
    <name type="scientific">Methanoculleus frigidifontis</name>
    <dbReference type="NCBI Taxonomy" id="2584085"/>
    <lineage>
        <taxon>Archaea</taxon>
        <taxon>Methanobacteriati</taxon>
        <taxon>Methanobacteriota</taxon>
        <taxon>Stenosarchaea group</taxon>
        <taxon>Methanomicrobia</taxon>
        <taxon>Methanomicrobiales</taxon>
        <taxon>Methanomicrobiaceae</taxon>
        <taxon>Methanoculleus</taxon>
    </lineage>
</organism>
<feature type="transmembrane region" description="Helical" evidence="1">
    <location>
        <begin position="74"/>
        <end position="97"/>
    </location>
</feature>
<keyword evidence="1" id="KW-0472">Membrane</keyword>
<dbReference type="Proteomes" id="UP001168338">
    <property type="component" value="Unassembled WGS sequence"/>
</dbReference>
<keyword evidence="3" id="KW-1185">Reference proteome</keyword>
<evidence type="ECO:0000313" key="3">
    <source>
        <dbReference type="Proteomes" id="UP001168338"/>
    </source>
</evidence>
<accession>A0ABT8ME00</accession>
<evidence type="ECO:0000256" key="1">
    <source>
        <dbReference type="SAM" id="Phobius"/>
    </source>
</evidence>
<gene>
    <name evidence="2" type="ORF">FGU65_14990</name>
</gene>
<dbReference type="RefSeq" id="WP_301665374.1">
    <property type="nucleotide sequence ID" value="NZ_VCYH01000016.1"/>
</dbReference>
<proteinExistence type="predicted"/>
<feature type="transmembrane region" description="Helical" evidence="1">
    <location>
        <begin position="12"/>
        <end position="36"/>
    </location>
</feature>
<evidence type="ECO:0000313" key="2">
    <source>
        <dbReference type="EMBL" id="MDN7026167.1"/>
    </source>
</evidence>
<comment type="caution">
    <text evidence="2">The sequence shown here is derived from an EMBL/GenBank/DDBJ whole genome shotgun (WGS) entry which is preliminary data.</text>
</comment>
<keyword evidence="1" id="KW-1133">Transmembrane helix</keyword>
<protein>
    <submittedName>
        <fullName evidence="2">Uncharacterized protein</fullName>
    </submittedName>
</protein>
<keyword evidence="1" id="KW-0812">Transmembrane</keyword>
<name>A0ABT8ME00_9EURY</name>